<feature type="domain" description="TonB-dependent receptor-like beta-barrel" evidence="10">
    <location>
        <begin position="233"/>
        <end position="608"/>
    </location>
</feature>
<keyword evidence="12" id="KW-0675">Receptor</keyword>
<evidence type="ECO:0000256" key="3">
    <source>
        <dbReference type="ARBA" id="ARBA00022452"/>
    </source>
</evidence>
<name>A0A516IU63_9SPHN</name>
<keyword evidence="13" id="KW-1185">Reference proteome</keyword>
<evidence type="ECO:0000256" key="4">
    <source>
        <dbReference type="ARBA" id="ARBA00022692"/>
    </source>
</evidence>
<evidence type="ECO:0000259" key="11">
    <source>
        <dbReference type="Pfam" id="PF07715"/>
    </source>
</evidence>
<reference evidence="12 13" key="1">
    <citation type="submission" date="2019-07" db="EMBL/GenBank/DDBJ databases">
        <title>Sphingomonas AE3 Genome sequencing and assembly.</title>
        <authorList>
            <person name="Kim H."/>
        </authorList>
    </citation>
    <scope>NUCLEOTIDE SEQUENCE [LARGE SCALE GENOMIC DNA]</scope>
    <source>
        <strain evidence="12 13">AE3</strain>
    </source>
</reference>
<dbReference type="GO" id="GO:0015344">
    <property type="term" value="F:siderophore uptake transmembrane transporter activity"/>
    <property type="evidence" value="ECO:0007669"/>
    <property type="project" value="TreeGrafter"/>
</dbReference>
<dbReference type="InterPro" id="IPR039426">
    <property type="entry name" value="TonB-dep_rcpt-like"/>
</dbReference>
<dbReference type="InterPro" id="IPR037066">
    <property type="entry name" value="Plug_dom_sf"/>
</dbReference>
<evidence type="ECO:0000313" key="13">
    <source>
        <dbReference type="Proteomes" id="UP000321857"/>
    </source>
</evidence>
<dbReference type="OrthoDB" id="7374174at2"/>
<evidence type="ECO:0000256" key="6">
    <source>
        <dbReference type="ARBA" id="ARBA00023136"/>
    </source>
</evidence>
<evidence type="ECO:0000256" key="9">
    <source>
        <dbReference type="RuleBase" id="RU003357"/>
    </source>
</evidence>
<dbReference type="InterPro" id="IPR000531">
    <property type="entry name" value="Beta-barrel_TonB"/>
</dbReference>
<keyword evidence="4 8" id="KW-0812">Transmembrane</keyword>
<evidence type="ECO:0000256" key="5">
    <source>
        <dbReference type="ARBA" id="ARBA00023077"/>
    </source>
</evidence>
<keyword evidence="6 8" id="KW-0472">Membrane</keyword>
<dbReference type="KEGG" id="sxa:FMM02_10730"/>
<evidence type="ECO:0000256" key="7">
    <source>
        <dbReference type="ARBA" id="ARBA00023237"/>
    </source>
</evidence>
<evidence type="ECO:0000256" key="8">
    <source>
        <dbReference type="PROSITE-ProRule" id="PRU01360"/>
    </source>
</evidence>
<comment type="similarity">
    <text evidence="8 9">Belongs to the TonB-dependent receptor family.</text>
</comment>
<dbReference type="PANTHER" id="PTHR30069">
    <property type="entry name" value="TONB-DEPENDENT OUTER MEMBRANE RECEPTOR"/>
    <property type="match status" value="1"/>
</dbReference>
<dbReference type="Pfam" id="PF00593">
    <property type="entry name" value="TonB_dep_Rec_b-barrel"/>
    <property type="match status" value="1"/>
</dbReference>
<dbReference type="PROSITE" id="PS52016">
    <property type="entry name" value="TONB_DEPENDENT_REC_3"/>
    <property type="match status" value="1"/>
</dbReference>
<organism evidence="12 13">
    <name type="scientific">Sphingomonas xanthus</name>
    <dbReference type="NCBI Taxonomy" id="2594473"/>
    <lineage>
        <taxon>Bacteria</taxon>
        <taxon>Pseudomonadati</taxon>
        <taxon>Pseudomonadota</taxon>
        <taxon>Alphaproteobacteria</taxon>
        <taxon>Sphingomonadales</taxon>
        <taxon>Sphingomonadaceae</taxon>
        <taxon>Sphingomonas</taxon>
    </lineage>
</organism>
<dbReference type="RefSeq" id="WP_147494832.1">
    <property type="nucleotide sequence ID" value="NZ_CP041659.1"/>
</dbReference>
<dbReference type="InterPro" id="IPR036942">
    <property type="entry name" value="Beta-barrel_TonB_sf"/>
</dbReference>
<dbReference type="Gene3D" id="2.170.130.10">
    <property type="entry name" value="TonB-dependent receptor, plug domain"/>
    <property type="match status" value="1"/>
</dbReference>
<dbReference type="SUPFAM" id="SSF56935">
    <property type="entry name" value="Porins"/>
    <property type="match status" value="1"/>
</dbReference>
<dbReference type="PANTHER" id="PTHR30069:SF37">
    <property type="entry name" value="FERRIC VIBRIOBACTIN RECEPTOR VIUA"/>
    <property type="match status" value="1"/>
</dbReference>
<keyword evidence="2 8" id="KW-0813">Transport</keyword>
<sequence>MMDVPAQPEVIVITAERPVGQAGEEQFGAIAIGPSEIRQSASGRLEDVLAQVSGIQSFRRSDSRSANPSAQGLTLRGLGGNASSRTLVLLDGIPLAEPFFGFVPFSAIDPSRLDRITILRGAGGGAFGSAVAGTIDLQSRAIDERDPFDMAIGASTRRSAELGVGATVNGKTSALAIDARIEAGDGFWTTPEDQRVPASARSAYRSRLFDGRAVVLVGGGELQGRLRAFDDERTLRFDGADNSMSGTDLSLRYVSADRTLTFAGWRQHRDFSNIVISSTRFVPVLDQYATPARTSGAIVQWRAVDGLTLGADAKISSGTAHERALSAFTGAVTADRANGGRAKEGALFAEFDVPLGSLNWSGSARLARWTLDQGRSIETDGQGFVRVDQRFPERGGTAFSGRTSLHWQRPGLGARLSAYRGFRLPTLNELYRGFTVFPVETRANAALRPERLNGVEATVEAQPAEPIRVAVTLFANRLSDAIANVTIGPNLRQRRNIDAIRSRGMELELEARHRGWTFDGSLSLISARMVDDGPLDGLRPAQVPSRSLAATLSRETGPWMVSATLRHLSSAYEEDLNQYRLGAATTVDAVIRRAIGPQWEVALRGENLLGERIVTRNQAGSIDLGTPRIVWLSLSFGATKRE</sequence>
<dbReference type="Proteomes" id="UP000321857">
    <property type="component" value="Chromosome"/>
</dbReference>
<evidence type="ECO:0000256" key="1">
    <source>
        <dbReference type="ARBA" id="ARBA00004571"/>
    </source>
</evidence>
<dbReference type="AlphaFoldDB" id="A0A516IU63"/>
<keyword evidence="5 9" id="KW-0798">TonB box</keyword>
<dbReference type="GO" id="GO:0009279">
    <property type="term" value="C:cell outer membrane"/>
    <property type="evidence" value="ECO:0007669"/>
    <property type="project" value="UniProtKB-SubCell"/>
</dbReference>
<proteinExistence type="inferred from homology"/>
<dbReference type="Gene3D" id="2.40.170.20">
    <property type="entry name" value="TonB-dependent receptor, beta-barrel domain"/>
    <property type="match status" value="1"/>
</dbReference>
<keyword evidence="7 8" id="KW-0998">Cell outer membrane</keyword>
<dbReference type="GO" id="GO:0044718">
    <property type="term" value="P:siderophore transmembrane transport"/>
    <property type="evidence" value="ECO:0007669"/>
    <property type="project" value="TreeGrafter"/>
</dbReference>
<dbReference type="Pfam" id="PF07715">
    <property type="entry name" value="Plug"/>
    <property type="match status" value="1"/>
</dbReference>
<comment type="subcellular location">
    <subcellularLocation>
        <location evidence="1 8">Cell outer membrane</location>
        <topology evidence="1 8">Multi-pass membrane protein</topology>
    </subcellularLocation>
</comment>
<feature type="domain" description="TonB-dependent receptor plug" evidence="11">
    <location>
        <begin position="32"/>
        <end position="133"/>
    </location>
</feature>
<evidence type="ECO:0000256" key="2">
    <source>
        <dbReference type="ARBA" id="ARBA00022448"/>
    </source>
</evidence>
<evidence type="ECO:0000259" key="10">
    <source>
        <dbReference type="Pfam" id="PF00593"/>
    </source>
</evidence>
<keyword evidence="3 8" id="KW-1134">Transmembrane beta strand</keyword>
<dbReference type="InterPro" id="IPR012910">
    <property type="entry name" value="Plug_dom"/>
</dbReference>
<gene>
    <name evidence="12" type="ORF">FMM02_10730</name>
</gene>
<accession>A0A516IU63</accession>
<protein>
    <submittedName>
        <fullName evidence="12">TonB-dependent receptor</fullName>
    </submittedName>
</protein>
<dbReference type="EMBL" id="CP041659">
    <property type="protein sequence ID" value="QDP20384.1"/>
    <property type="molecule type" value="Genomic_DNA"/>
</dbReference>
<evidence type="ECO:0000313" key="12">
    <source>
        <dbReference type="EMBL" id="QDP20384.1"/>
    </source>
</evidence>